<dbReference type="SUPFAM" id="SSF54909">
    <property type="entry name" value="Dimeric alpha+beta barrel"/>
    <property type="match status" value="1"/>
</dbReference>
<name>A0A3N0CCV3_9ACTN</name>
<dbReference type="InterPro" id="IPR011008">
    <property type="entry name" value="Dimeric_a/b-barrel"/>
</dbReference>
<accession>A0A3N0CCV3</accession>
<feature type="domain" description="YCII-related" evidence="2">
    <location>
        <begin position="34"/>
        <end position="98"/>
    </location>
</feature>
<organism evidence="3 4">
    <name type="scientific">Nocardioides marmoriginsengisoli</name>
    <dbReference type="NCBI Taxonomy" id="661483"/>
    <lineage>
        <taxon>Bacteria</taxon>
        <taxon>Bacillati</taxon>
        <taxon>Actinomycetota</taxon>
        <taxon>Actinomycetes</taxon>
        <taxon>Propionibacteriales</taxon>
        <taxon>Nocardioidaceae</taxon>
        <taxon>Nocardioides</taxon>
    </lineage>
</organism>
<evidence type="ECO:0000313" key="3">
    <source>
        <dbReference type="EMBL" id="RNL61282.1"/>
    </source>
</evidence>
<dbReference type="PANTHER" id="PTHR35174:SF3">
    <property type="entry name" value="BLL7171 PROTEIN"/>
    <property type="match status" value="1"/>
</dbReference>
<reference evidence="3 4" key="1">
    <citation type="submission" date="2018-11" db="EMBL/GenBank/DDBJ databases">
        <authorList>
            <person name="Li F."/>
        </authorList>
    </citation>
    <scope>NUCLEOTIDE SEQUENCE [LARGE SCALE GENOMIC DNA]</scope>
    <source>
        <strain evidence="3 4">Gsoil 097</strain>
    </source>
</reference>
<dbReference type="InterPro" id="IPR005545">
    <property type="entry name" value="YCII"/>
</dbReference>
<evidence type="ECO:0000313" key="4">
    <source>
        <dbReference type="Proteomes" id="UP000267128"/>
    </source>
</evidence>
<dbReference type="Pfam" id="PF03795">
    <property type="entry name" value="YCII"/>
    <property type="match status" value="1"/>
</dbReference>
<dbReference type="Proteomes" id="UP000267128">
    <property type="component" value="Unassembled WGS sequence"/>
</dbReference>
<protein>
    <recommendedName>
        <fullName evidence="2">YCII-related domain-containing protein</fullName>
    </recommendedName>
</protein>
<dbReference type="PANTHER" id="PTHR35174">
    <property type="entry name" value="BLL7171 PROTEIN-RELATED"/>
    <property type="match status" value="1"/>
</dbReference>
<evidence type="ECO:0000256" key="1">
    <source>
        <dbReference type="ARBA" id="ARBA00007689"/>
    </source>
</evidence>
<dbReference type="EMBL" id="RJSE01000008">
    <property type="protein sequence ID" value="RNL61282.1"/>
    <property type="molecule type" value="Genomic_DNA"/>
</dbReference>
<comment type="caution">
    <text evidence="3">The sequence shown here is derived from an EMBL/GenBank/DDBJ whole genome shotgun (WGS) entry which is preliminary data.</text>
</comment>
<comment type="similarity">
    <text evidence="1">Belongs to the YciI family.</text>
</comment>
<dbReference type="OrthoDB" id="3212458at2"/>
<dbReference type="RefSeq" id="WP_123228994.1">
    <property type="nucleotide sequence ID" value="NZ_RJSE01000008.1"/>
</dbReference>
<gene>
    <name evidence="3" type="ORF">EFK50_18130</name>
</gene>
<dbReference type="Gene3D" id="3.30.70.1060">
    <property type="entry name" value="Dimeric alpha+beta barrel"/>
    <property type="match status" value="1"/>
</dbReference>
<evidence type="ECO:0000259" key="2">
    <source>
        <dbReference type="Pfam" id="PF03795"/>
    </source>
</evidence>
<dbReference type="AlphaFoldDB" id="A0A3N0CCV3"/>
<keyword evidence="4" id="KW-1185">Reference proteome</keyword>
<sequence length="124" mass="13459">MPQYLISFNAEWVPDLTEAQILESARSIRPVIDEAMAAGVWVFGGGLDDKFPVFSVDPNDGKPRFTDGPYVETKEHFGGFSVVDVPDDEQARVWAAKIAVGCGWPMQVQQLGTPPDHGDAPAAD</sequence>
<proteinExistence type="inferred from homology"/>